<accession>B8IIW0</accession>
<organism evidence="1 2">
    <name type="scientific">Methylobacterium nodulans (strain LMG 21967 / CNCM I-2342 / ORS 2060)</name>
    <dbReference type="NCBI Taxonomy" id="460265"/>
    <lineage>
        <taxon>Bacteria</taxon>
        <taxon>Pseudomonadati</taxon>
        <taxon>Pseudomonadota</taxon>
        <taxon>Alphaproteobacteria</taxon>
        <taxon>Hyphomicrobiales</taxon>
        <taxon>Methylobacteriaceae</taxon>
        <taxon>Methylobacterium</taxon>
    </lineage>
</organism>
<dbReference type="Proteomes" id="UP000008207">
    <property type="component" value="Chromosome"/>
</dbReference>
<dbReference type="EMBL" id="CP001349">
    <property type="protein sequence ID" value="ACL61755.1"/>
    <property type="molecule type" value="Genomic_DNA"/>
</dbReference>
<name>B8IIW0_METNO</name>
<evidence type="ECO:0000313" key="2">
    <source>
        <dbReference type="Proteomes" id="UP000008207"/>
    </source>
</evidence>
<dbReference type="OrthoDB" id="8454346at2"/>
<dbReference type="KEGG" id="mno:Mnod_7013"/>
<dbReference type="HOGENOM" id="CLU_1946306_0_0_5"/>
<reference evidence="1 2" key="1">
    <citation type="submission" date="2009-01" db="EMBL/GenBank/DDBJ databases">
        <title>Complete sequence of chromosome of Methylobacterium nodulans ORS 2060.</title>
        <authorList>
            <consortium name="US DOE Joint Genome Institute"/>
            <person name="Lucas S."/>
            <person name="Copeland A."/>
            <person name="Lapidus A."/>
            <person name="Glavina del Rio T."/>
            <person name="Dalin E."/>
            <person name="Tice H."/>
            <person name="Bruce D."/>
            <person name="Goodwin L."/>
            <person name="Pitluck S."/>
            <person name="Sims D."/>
            <person name="Brettin T."/>
            <person name="Detter J.C."/>
            <person name="Han C."/>
            <person name="Larimer F."/>
            <person name="Land M."/>
            <person name="Hauser L."/>
            <person name="Kyrpides N."/>
            <person name="Ivanova N."/>
            <person name="Marx C.J."/>
            <person name="Richardson P."/>
        </authorList>
    </citation>
    <scope>NUCLEOTIDE SEQUENCE [LARGE SCALE GENOMIC DNA]</scope>
    <source>
        <strain evidence="2">LMG 21967 / CNCM I-2342 / ORS 2060</strain>
    </source>
</reference>
<dbReference type="RefSeq" id="WP_015933318.1">
    <property type="nucleotide sequence ID" value="NC_011894.1"/>
</dbReference>
<gene>
    <name evidence="1" type="ordered locus">Mnod_7013</name>
</gene>
<proteinExistence type="predicted"/>
<dbReference type="STRING" id="460265.Mnod_7013"/>
<protein>
    <submittedName>
        <fullName evidence="1">Uncharacterized protein</fullName>
    </submittedName>
</protein>
<dbReference type="AlphaFoldDB" id="B8IIW0"/>
<evidence type="ECO:0000313" key="1">
    <source>
        <dbReference type="EMBL" id="ACL61755.1"/>
    </source>
</evidence>
<sequence length="140" mass="15108">MTETPDETAPVLLDLETIDLEADAERGATMPVVNPRTGARTGATVTLLGQEAASYRANLRKLRDAAAAYPEREPTDEDTRMLLARARQAGAAITGWTGIGYGKQAVEFSREAAVELCFKRPWLADQILAFITAPGNFARG</sequence>
<keyword evidence="2" id="KW-1185">Reference proteome</keyword>